<evidence type="ECO:0000313" key="4">
    <source>
        <dbReference type="EMBL" id="GMF12850.1"/>
    </source>
</evidence>
<feature type="compositionally biased region" description="Pro residues" evidence="2">
    <location>
        <begin position="53"/>
        <end position="62"/>
    </location>
</feature>
<feature type="region of interest" description="Disordered" evidence="2">
    <location>
        <begin position="53"/>
        <end position="95"/>
    </location>
</feature>
<dbReference type="PANTHER" id="PTHR46298">
    <property type="entry name" value="ANDROGLOBIN"/>
    <property type="match status" value="1"/>
</dbReference>
<dbReference type="GO" id="GO:0004198">
    <property type="term" value="F:calcium-dependent cysteine-type endopeptidase activity"/>
    <property type="evidence" value="ECO:0007669"/>
    <property type="project" value="InterPro"/>
</dbReference>
<dbReference type="PANTHER" id="PTHR46298:SF1">
    <property type="entry name" value="ANDROGLOBIN"/>
    <property type="match status" value="1"/>
</dbReference>
<gene>
    <name evidence="4" type="ORF">Plil01_000340000</name>
</gene>
<dbReference type="Proteomes" id="UP001165083">
    <property type="component" value="Unassembled WGS sequence"/>
</dbReference>
<organism evidence="4 5">
    <name type="scientific">Phytophthora lilii</name>
    <dbReference type="NCBI Taxonomy" id="2077276"/>
    <lineage>
        <taxon>Eukaryota</taxon>
        <taxon>Sar</taxon>
        <taxon>Stramenopiles</taxon>
        <taxon>Oomycota</taxon>
        <taxon>Peronosporomycetes</taxon>
        <taxon>Peronosporales</taxon>
        <taxon>Peronosporaceae</taxon>
        <taxon>Phytophthora</taxon>
    </lineage>
</organism>
<sequence>MLWGYFAAEEHWGTAEEPYEDSLAPEKLMIPYEVNTKRMGYFGGCAIVDPAVPATPPPPTPEPKAAAGKKGAPAPAAKKGEPEPQKKLPPPKHAHVRSKFQLRPLVNIYASLGLTDALQAWSREEERIQRELQNRERVYMGFEDAIAYIVNERPRDLLADVDFDADDLVDNGEDEDEAIGTDMDVSNATSPWGVMPPPRIEIAPNAVYKPEIPHGEIFHADMASYFRIVEQLYCTDNESTNNSPAPFLWQAIYPQDSSGHPIYNPGGKYSVKLFVFGRWRRVDIDDKLPLDADGNVIYLASSMKNEIWPSLIVKALYKVLHWLHPNSMLSGESNDMSIGLVNSMCQSFVQIMLTLTSWKVSRWEPGTTQSFSDNIFHQLLQFVPSTQPVEQLEEPSDVSLETESIAGGTAENSLIVDEVADKSVVSLPKVADMLFGEVVLVTDVVGDTGNTTFKVVRQGTPLAISEEVTGVNELFFLLVHPVLQYSDTFVRAWSPNPDPPLEGAADLRVALIPFEAPRVQFVVVTVAESVPEQPPGDSSSDTPRNPPAHVNLVATLTPVQPPEQPNQTMDNLARSSKTMAMHLNVDPSGSVILIEEMEEKKTSRSSLPAVVTLNSIFSGYISIPPADKNKIVYSVYPQTTLRYGYCIQVDSDHKTAFQDAPTYWRSLENYHVLECDGVYPVMLPGTWNILFKHTFELTAPVEENEGKVLPSLELRVDLHVSEALLARCTHISIINDGTGEIKRVSSLCSKVTLPAASNEGIHLPITYTLVVDCAPGSIHVREGKWKLTLASDWSFAKATTHQMKMTRFEGLELLKDEDTFRDLAVKLEVFDLGADQNPKIGEISSKGEVRLLQLPAFPPSDNGPPPDDKRGYIIQGSIDRSSCIVPSELQSLRPFRSNSSQPAKENAAPTLDENTPADGSLDGDASLQLLGAARSFRAPSGIKWRLTCWSTDEVKLQEDNTKELQYEAIRASWAEKAVDRNTNGAVSRLLYLGKLDEAEARMKQDSMTDEQIAKVRSRFEWVQAVKAKVDSKANAAEGVGGSYLEEVAAGDEKLLSDEKLADSKRLLLERIGVVEADKEQRRVARALAKEERAKELRNMVRSVIEKRAASLKRQQELKREQSTVQTQSA</sequence>
<feature type="region of interest" description="Disordered" evidence="2">
    <location>
        <begin position="530"/>
        <end position="549"/>
    </location>
</feature>
<comment type="caution">
    <text evidence="1">Lacks conserved residue(s) required for the propagation of feature annotation.</text>
</comment>
<name>A0A9W6TG49_9STRA</name>
<evidence type="ECO:0000256" key="2">
    <source>
        <dbReference type="SAM" id="MobiDB-lite"/>
    </source>
</evidence>
<feature type="region of interest" description="Disordered" evidence="2">
    <location>
        <begin position="894"/>
        <end position="923"/>
    </location>
</feature>
<dbReference type="GO" id="GO:0006508">
    <property type="term" value="P:proteolysis"/>
    <property type="evidence" value="ECO:0007669"/>
    <property type="project" value="InterPro"/>
</dbReference>
<reference evidence="4" key="1">
    <citation type="submission" date="2023-04" db="EMBL/GenBank/DDBJ databases">
        <title>Phytophthora lilii NBRC 32176.</title>
        <authorList>
            <person name="Ichikawa N."/>
            <person name="Sato H."/>
            <person name="Tonouchi N."/>
        </authorList>
    </citation>
    <scope>NUCLEOTIDE SEQUENCE</scope>
    <source>
        <strain evidence="4">NBRC 32176</strain>
    </source>
</reference>
<feature type="compositionally biased region" description="Low complexity" evidence="2">
    <location>
        <begin position="63"/>
        <end position="77"/>
    </location>
</feature>
<dbReference type="AlphaFoldDB" id="A0A9W6TG49"/>
<keyword evidence="5" id="KW-1185">Reference proteome</keyword>
<dbReference type="SUPFAM" id="SSF54001">
    <property type="entry name" value="Cysteine proteinases"/>
    <property type="match status" value="1"/>
</dbReference>
<dbReference type="EMBL" id="BSXW01000132">
    <property type="protein sequence ID" value="GMF12850.1"/>
    <property type="molecule type" value="Genomic_DNA"/>
</dbReference>
<evidence type="ECO:0000256" key="1">
    <source>
        <dbReference type="PROSITE-ProRule" id="PRU00239"/>
    </source>
</evidence>
<dbReference type="InterPro" id="IPR038765">
    <property type="entry name" value="Papain-like_cys_pep_sf"/>
</dbReference>
<feature type="domain" description="Calpain catalytic" evidence="3">
    <location>
        <begin position="252"/>
        <end position="319"/>
    </location>
</feature>
<proteinExistence type="predicted"/>
<comment type="caution">
    <text evidence="4">The sequence shown here is derived from an EMBL/GenBank/DDBJ whole genome shotgun (WGS) entry which is preliminary data.</text>
</comment>
<dbReference type="InterPro" id="IPR001300">
    <property type="entry name" value="Peptidase_C2_calpain_cat"/>
</dbReference>
<dbReference type="Pfam" id="PF00648">
    <property type="entry name" value="Peptidase_C2"/>
    <property type="match status" value="1"/>
</dbReference>
<dbReference type="PROSITE" id="PS50203">
    <property type="entry name" value="CALPAIN_CAT"/>
    <property type="match status" value="1"/>
</dbReference>
<evidence type="ECO:0000313" key="5">
    <source>
        <dbReference type="Proteomes" id="UP001165083"/>
    </source>
</evidence>
<evidence type="ECO:0000259" key="3">
    <source>
        <dbReference type="PROSITE" id="PS50203"/>
    </source>
</evidence>
<accession>A0A9W6TG49</accession>
<protein>
    <submittedName>
        <fullName evidence="4">Unnamed protein product</fullName>
    </submittedName>
</protein>
<dbReference type="InterPro" id="IPR053033">
    <property type="entry name" value="Androglobin-like"/>
</dbReference>
<dbReference type="OrthoDB" id="167576at2759"/>